<reference evidence="2" key="1">
    <citation type="submission" date="2022-10" db="EMBL/GenBank/DDBJ databases">
        <title>Determination and structural analysis of whole genome sequence of Sarocladium strictum F4-1.</title>
        <authorList>
            <person name="Hu L."/>
            <person name="Jiang Y."/>
        </authorList>
    </citation>
    <scope>NUCLEOTIDE SEQUENCE</scope>
    <source>
        <strain evidence="2">F4-1</strain>
    </source>
</reference>
<sequence>MSVHRRGLLDSMGREAYEASRSPTRTEHASASCRPHSGIGHRSTRSRPSDTSDTTGKVQSGRVSKSVSFKPINHKEGWATRDLSKTGALLENESTQGTSHSTTDSEGDSKVSSDFETQLKPSAENTIPLKSCLKAPVPSGCSEPTKKKVCFNKTSEVKFVANPVEVNPGYHYRHDTDSNCYCKKCKREGPREEHSHANTVSLEVLSARLRGGHSKDEDVVEIDKSLLCAKFNAHRMLGEALQGVHSYFLTDLYLSAKSLAMHAKYHSIYDAGQSALELMRYKRRKGTFFKIQESEWCWLDLDDLAPEIRSCEPRTELDVHWEIIEDVQMRGFKLDKRSNKVRTCMERWNAELGGNEKVVIPDDSARPKIGMTATSAPSRMNFDVEEDEAGKLDPTVRVRPAVKNLWI</sequence>
<dbReference type="Proteomes" id="UP001175261">
    <property type="component" value="Unassembled WGS sequence"/>
</dbReference>
<dbReference type="EMBL" id="JAPDFR010000001">
    <property type="protein sequence ID" value="KAK0391735.1"/>
    <property type="molecule type" value="Genomic_DNA"/>
</dbReference>
<comment type="caution">
    <text evidence="2">The sequence shown here is derived from an EMBL/GenBank/DDBJ whole genome shotgun (WGS) entry which is preliminary data.</text>
</comment>
<evidence type="ECO:0000313" key="3">
    <source>
        <dbReference type="Proteomes" id="UP001175261"/>
    </source>
</evidence>
<accession>A0AA39GQK3</accession>
<evidence type="ECO:0000313" key="2">
    <source>
        <dbReference type="EMBL" id="KAK0391735.1"/>
    </source>
</evidence>
<proteinExistence type="predicted"/>
<feature type="compositionally biased region" description="Polar residues" evidence="1">
    <location>
        <begin position="92"/>
        <end position="106"/>
    </location>
</feature>
<feature type="region of interest" description="Disordered" evidence="1">
    <location>
        <begin position="92"/>
        <end position="115"/>
    </location>
</feature>
<organism evidence="2 3">
    <name type="scientific">Sarocladium strictum</name>
    <name type="common">Black bundle disease fungus</name>
    <name type="synonym">Acremonium strictum</name>
    <dbReference type="NCBI Taxonomy" id="5046"/>
    <lineage>
        <taxon>Eukaryota</taxon>
        <taxon>Fungi</taxon>
        <taxon>Dikarya</taxon>
        <taxon>Ascomycota</taxon>
        <taxon>Pezizomycotina</taxon>
        <taxon>Sordariomycetes</taxon>
        <taxon>Hypocreomycetidae</taxon>
        <taxon>Hypocreales</taxon>
        <taxon>Sarocladiaceae</taxon>
        <taxon>Sarocladium</taxon>
    </lineage>
</organism>
<feature type="compositionally biased region" description="Polar residues" evidence="1">
    <location>
        <begin position="56"/>
        <end position="67"/>
    </location>
</feature>
<evidence type="ECO:0000256" key="1">
    <source>
        <dbReference type="SAM" id="MobiDB-lite"/>
    </source>
</evidence>
<gene>
    <name evidence="2" type="ORF">NLU13_1234</name>
</gene>
<feature type="compositionally biased region" description="Basic and acidic residues" evidence="1">
    <location>
        <begin position="12"/>
        <end position="28"/>
    </location>
</feature>
<dbReference type="AlphaFoldDB" id="A0AA39GQK3"/>
<keyword evidence="3" id="KW-1185">Reference proteome</keyword>
<feature type="region of interest" description="Disordered" evidence="1">
    <location>
        <begin position="1"/>
        <end position="69"/>
    </location>
</feature>
<name>A0AA39GQK3_SARSR</name>
<protein>
    <submittedName>
        <fullName evidence="2">Uncharacterized protein</fullName>
    </submittedName>
</protein>